<evidence type="ECO:0000313" key="2">
    <source>
        <dbReference type="EMBL" id="ALF52616.1"/>
    </source>
</evidence>
<feature type="compositionally biased region" description="Low complexity" evidence="1">
    <location>
        <begin position="8"/>
        <end position="17"/>
    </location>
</feature>
<gene>
    <name evidence="2" type="ORF">ACX27_06725</name>
</gene>
<feature type="region of interest" description="Disordered" evidence="1">
    <location>
        <begin position="1"/>
        <end position="49"/>
    </location>
</feature>
<organism evidence="2 3">
    <name type="scientific">Nostoc piscinale CENA21</name>
    <dbReference type="NCBI Taxonomy" id="224013"/>
    <lineage>
        <taxon>Bacteria</taxon>
        <taxon>Bacillati</taxon>
        <taxon>Cyanobacteriota</taxon>
        <taxon>Cyanophyceae</taxon>
        <taxon>Nostocales</taxon>
        <taxon>Nostocaceae</taxon>
        <taxon>Nostoc</taxon>
    </lineage>
</organism>
<protein>
    <submittedName>
        <fullName evidence="2">Uncharacterized protein</fullName>
    </submittedName>
</protein>
<dbReference type="KEGG" id="npz:ACX27_06725"/>
<reference evidence="3" key="1">
    <citation type="submission" date="2015-07" db="EMBL/GenBank/DDBJ databases">
        <title>Genome Of Nitrogen-Fixing Cyanobacterium Nostoc piscinale CENA21 From Solimoes/Amazon River Floodplain Sediments And Comparative Genomics To Uncover Biosynthetic Natural Products Potential.</title>
        <authorList>
            <person name="Leao T.F."/>
            <person name="Leao P.N."/>
            <person name="Guimaraes P.I."/>
            <person name="de Melo A.G.C."/>
            <person name="Ramos R.T.J."/>
            <person name="Silva A."/>
            <person name="Fiore M.F."/>
            <person name="Schneider M.P.C."/>
        </authorList>
    </citation>
    <scope>NUCLEOTIDE SEQUENCE [LARGE SCALE GENOMIC DNA]</scope>
    <source>
        <strain evidence="3">CENA21</strain>
    </source>
</reference>
<keyword evidence="3" id="KW-1185">Reference proteome</keyword>
<proteinExistence type="predicted"/>
<dbReference type="EMBL" id="CP012036">
    <property type="protein sequence ID" value="ALF52616.1"/>
    <property type="molecule type" value="Genomic_DNA"/>
</dbReference>
<dbReference type="PATRIC" id="fig|224013.5.peg.1633"/>
<reference evidence="2 3" key="2">
    <citation type="journal article" date="2016" name="Genome Announc.">
        <title>Draft Genome Sequence of the N2-Fixing Cyanobacterium Nostoc piscinale CENA21, Isolated from the Brazilian Amazon Floodplain.</title>
        <authorList>
            <person name="Leao T."/>
            <person name="Guimaraes P.I."/>
            <person name="de Melo A.G."/>
            <person name="Ramos R.T."/>
            <person name="Leao P.N."/>
            <person name="Silva A."/>
            <person name="Fiore M.F."/>
            <person name="Schneider M.P."/>
        </authorList>
    </citation>
    <scope>NUCLEOTIDE SEQUENCE [LARGE SCALE GENOMIC DNA]</scope>
    <source>
        <strain evidence="2 3">CENA21</strain>
    </source>
</reference>
<evidence type="ECO:0000256" key="1">
    <source>
        <dbReference type="SAM" id="MobiDB-lite"/>
    </source>
</evidence>
<feature type="compositionally biased region" description="Polar residues" evidence="1">
    <location>
        <begin position="18"/>
        <end position="49"/>
    </location>
</feature>
<dbReference type="OrthoDB" id="149072at2"/>
<dbReference type="AlphaFoldDB" id="A0A0M4T2E6"/>
<dbReference type="RefSeq" id="WP_062290049.1">
    <property type="nucleotide sequence ID" value="NZ_CP012036.1"/>
</dbReference>
<sequence length="147" mass="16111">MFGKKQPEQPSQSQSISGVNLTGSAIQQGQAGRELQQSQSSKLDTQQQITNTDVVKQLENLETAVKAASLTPDEKDELLDYVRPAKREASKEEPNKDLVGQNLKQVNETLKTMKETTEAGKSLWQTGQEVFQAIAPWLGVAAKLIGM</sequence>
<accession>A0A0M4T2E6</accession>
<name>A0A0M4T2E6_9NOSO</name>
<evidence type="ECO:0000313" key="3">
    <source>
        <dbReference type="Proteomes" id="UP000062645"/>
    </source>
</evidence>
<dbReference type="Proteomes" id="UP000062645">
    <property type="component" value="Chromosome"/>
</dbReference>